<evidence type="ECO:0008006" key="4">
    <source>
        <dbReference type="Google" id="ProtNLM"/>
    </source>
</evidence>
<dbReference type="AlphaFoldDB" id="A0AA38J7Q7"/>
<reference evidence="2" key="1">
    <citation type="submission" date="2022-08" db="EMBL/GenBank/DDBJ databases">
        <authorList>
            <consortium name="DOE Joint Genome Institute"/>
            <person name="Min B."/>
            <person name="Sierra-Patev S."/>
            <person name="Naranjo-Ortiz M."/>
            <person name="Looney B."/>
            <person name="Konkel Z."/>
            <person name="Slot J.C."/>
            <person name="Sakamoto Y."/>
            <person name="Steenwyk J.L."/>
            <person name="Rokas A."/>
            <person name="Carro J."/>
            <person name="Camarero S."/>
            <person name="Ferreira P."/>
            <person name="Molpeceres G."/>
            <person name="Ruiz-duenas F.J."/>
            <person name="Serrano A."/>
            <person name="Henrissat B."/>
            <person name="Drula E."/>
            <person name="Hughes K.W."/>
            <person name="Mata J.L."/>
            <person name="Ishikawa N.K."/>
            <person name="Vargas-Isla R."/>
            <person name="Ushijima S."/>
            <person name="Smith C.A."/>
            <person name="Ahrendt S."/>
            <person name="Andreopoulos W."/>
            <person name="He G."/>
            <person name="LaButti K."/>
            <person name="Lipzen A."/>
            <person name="Ng V."/>
            <person name="Riley R."/>
            <person name="Sandor L."/>
            <person name="Barry K."/>
            <person name="Martinez A.T."/>
            <person name="Xiao Y."/>
            <person name="Gibbons J.G."/>
            <person name="Terashima K."/>
            <person name="Hibbett D.S."/>
            <person name="Grigoriev I.V."/>
        </authorList>
    </citation>
    <scope>NUCLEOTIDE SEQUENCE</scope>
    <source>
        <strain evidence="2">ET3784</strain>
    </source>
</reference>
<feature type="compositionally biased region" description="Polar residues" evidence="1">
    <location>
        <begin position="120"/>
        <end position="137"/>
    </location>
</feature>
<dbReference type="InterPro" id="IPR021109">
    <property type="entry name" value="Peptidase_aspartic_dom_sf"/>
</dbReference>
<gene>
    <name evidence="2" type="ORF">DFJ43DRAFT_1102089</name>
</gene>
<dbReference type="EMBL" id="JANVFO010000084">
    <property type="protein sequence ID" value="KAJ3715581.1"/>
    <property type="molecule type" value="Genomic_DNA"/>
</dbReference>
<evidence type="ECO:0000313" key="3">
    <source>
        <dbReference type="Proteomes" id="UP001176059"/>
    </source>
</evidence>
<evidence type="ECO:0000313" key="2">
    <source>
        <dbReference type="EMBL" id="KAJ3715581.1"/>
    </source>
</evidence>
<protein>
    <recommendedName>
        <fullName evidence="4">Acid protease</fullName>
    </recommendedName>
</protein>
<organism evidence="2 3">
    <name type="scientific">Lentinula guzmanii</name>
    <dbReference type="NCBI Taxonomy" id="2804957"/>
    <lineage>
        <taxon>Eukaryota</taxon>
        <taxon>Fungi</taxon>
        <taxon>Dikarya</taxon>
        <taxon>Basidiomycota</taxon>
        <taxon>Agaricomycotina</taxon>
        <taxon>Agaricomycetes</taxon>
        <taxon>Agaricomycetidae</taxon>
        <taxon>Agaricales</taxon>
        <taxon>Marasmiineae</taxon>
        <taxon>Omphalotaceae</taxon>
        <taxon>Lentinula</taxon>
    </lineage>
</organism>
<keyword evidence="3" id="KW-1185">Reference proteome</keyword>
<proteinExistence type="predicted"/>
<feature type="region of interest" description="Disordered" evidence="1">
    <location>
        <begin position="111"/>
        <end position="137"/>
    </location>
</feature>
<dbReference type="Proteomes" id="UP001176059">
    <property type="component" value="Unassembled WGS sequence"/>
</dbReference>
<accession>A0AA38J7Q7</accession>
<dbReference type="Gene3D" id="2.40.70.10">
    <property type="entry name" value="Acid Proteases"/>
    <property type="match status" value="1"/>
</dbReference>
<reference evidence="2" key="2">
    <citation type="journal article" date="2023" name="Proc. Natl. Acad. Sci. U.S.A.">
        <title>A global phylogenomic analysis of the shiitake genus Lentinula.</title>
        <authorList>
            <person name="Sierra-Patev S."/>
            <person name="Min B."/>
            <person name="Naranjo-Ortiz M."/>
            <person name="Looney B."/>
            <person name="Konkel Z."/>
            <person name="Slot J.C."/>
            <person name="Sakamoto Y."/>
            <person name="Steenwyk J.L."/>
            <person name="Rokas A."/>
            <person name="Carro J."/>
            <person name="Camarero S."/>
            <person name="Ferreira P."/>
            <person name="Molpeceres G."/>
            <person name="Ruiz-Duenas F.J."/>
            <person name="Serrano A."/>
            <person name="Henrissat B."/>
            <person name="Drula E."/>
            <person name="Hughes K.W."/>
            <person name="Mata J.L."/>
            <person name="Ishikawa N.K."/>
            <person name="Vargas-Isla R."/>
            <person name="Ushijima S."/>
            <person name="Smith C.A."/>
            <person name="Donoghue J."/>
            <person name="Ahrendt S."/>
            <person name="Andreopoulos W."/>
            <person name="He G."/>
            <person name="LaButti K."/>
            <person name="Lipzen A."/>
            <person name="Ng V."/>
            <person name="Riley R."/>
            <person name="Sandor L."/>
            <person name="Barry K."/>
            <person name="Martinez A.T."/>
            <person name="Xiao Y."/>
            <person name="Gibbons J.G."/>
            <person name="Terashima K."/>
            <person name="Grigoriev I.V."/>
            <person name="Hibbett D."/>
        </authorList>
    </citation>
    <scope>NUCLEOTIDE SEQUENCE</scope>
    <source>
        <strain evidence="2">ET3784</strain>
    </source>
</reference>
<name>A0AA38J7Q7_9AGAR</name>
<evidence type="ECO:0000256" key="1">
    <source>
        <dbReference type="SAM" id="MobiDB-lite"/>
    </source>
</evidence>
<comment type="caution">
    <text evidence="2">The sequence shown here is derived from an EMBL/GenBank/DDBJ whole genome shotgun (WGS) entry which is preliminary data.</text>
</comment>
<sequence>MRPHINKFIEETTHGVPTLLHSRHLLQLTYLPMASNSETPYVLVLESPDCGYNYAEIMTVIRNKIMLYDNAPHGYYIVSDSQGNQYLFHFVIGKDSMKAYHEALGAKDVPKLSGKPKPSVITQSNPLPMRTGGQQSRSGNLTFSYLPQMQSSRMAGPEYAYPNAAKSVSQYIQQYDKNSLLPLQEIDIRSSVSTRARKTFYFLRADVNDTTPKLNGLKFQLPIDTGSIHSWLFMDNFKFIKSAQLNDHNDHDDQEIDAHIEEEWPSNFNQDSDEVQWPFTVKRPFISIDEVPGRVVQYGSNGYVYMHDGPVNSKISVTLHGWDWERQDDSKTGFKIYDGFDFVSASNPRIISDGYDGNIGLGPRQGDLQTETSRSFLASLTATRHIRDASVFIIRLVHPDILDHIPLSCVLLNIISFGPEFPLQAPVNPDAEFSSPIPVVSVAANNSIRPRKWEVRLLRIGISSSDNSDYSWIDMDDPEESLKSSIKGINILMDTGTPMTVFPSYVLSKMQSDERWLGRSMHKDNKIFLSDSRFERLLREKIRFEFQGEGRHTVGLVLQAKNFFSWYSKAAAGDDPTSHLCAIKGSKANFALGQNWYWAAIVKHVSPRERRKYPFVQVMPNGYFFDRETRKPVKPTDMILKTLPPRLA</sequence>